<accession>A0A6J4L5P3</accession>
<keyword evidence="2" id="KW-0012">Acyltransferase</keyword>
<evidence type="ECO:0000313" key="2">
    <source>
        <dbReference type="EMBL" id="CAA9322835.1"/>
    </source>
</evidence>
<sequence length="226" mass="23969">ADRAAAVAVALPGLHPARPGRRLHRRPGRARRRPGSGDPPVGLPVRSLPDAGRWLRHELVVTSGPGRAAPRRDVRVALAREVVPPDGAAGRHVLRGRGRRLRRPGTRRGLDRRRHRRGVHPSPPAGLGALGGDVAARGARGRAVRGRHRRAVRRRVDVPPGHRRLEGGAGGAGRPALRRVRRGPAARRSVAHPAPRLAGGGGGAESRLRPSPPRRPPGAVADPLAL</sequence>
<feature type="compositionally biased region" description="Basic residues" evidence="1">
    <location>
        <begin position="176"/>
        <end position="185"/>
    </location>
</feature>
<feature type="region of interest" description="Disordered" evidence="1">
    <location>
        <begin position="1"/>
        <end position="47"/>
    </location>
</feature>
<dbReference type="EMBL" id="CADCUI010000001">
    <property type="protein sequence ID" value="CAA9322835.1"/>
    <property type="molecule type" value="Genomic_DNA"/>
</dbReference>
<organism evidence="2">
    <name type="scientific">uncultured Nocardioidaceae bacterium</name>
    <dbReference type="NCBI Taxonomy" id="253824"/>
    <lineage>
        <taxon>Bacteria</taxon>
        <taxon>Bacillati</taxon>
        <taxon>Actinomycetota</taxon>
        <taxon>Actinomycetes</taxon>
        <taxon>Propionibacteriales</taxon>
        <taxon>Nocardioidaceae</taxon>
        <taxon>environmental samples</taxon>
    </lineage>
</organism>
<name>A0A6J4L5P3_9ACTN</name>
<keyword evidence="2" id="KW-0808">Transferase</keyword>
<dbReference type="EC" id="2.3.2.6" evidence="2"/>
<feature type="compositionally biased region" description="Basic residues" evidence="1">
    <location>
        <begin position="102"/>
        <end position="119"/>
    </location>
</feature>
<proteinExistence type="predicted"/>
<feature type="non-terminal residue" evidence="2">
    <location>
        <position position="1"/>
    </location>
</feature>
<evidence type="ECO:0000256" key="1">
    <source>
        <dbReference type="SAM" id="MobiDB-lite"/>
    </source>
</evidence>
<feature type="non-terminal residue" evidence="2">
    <location>
        <position position="226"/>
    </location>
</feature>
<gene>
    <name evidence="2" type="ORF">AVDCRST_MAG34-1542</name>
</gene>
<reference evidence="2" key="1">
    <citation type="submission" date="2020-02" db="EMBL/GenBank/DDBJ databases">
        <authorList>
            <person name="Meier V. D."/>
        </authorList>
    </citation>
    <scope>NUCLEOTIDE SEQUENCE</scope>
    <source>
        <strain evidence="2">AVDCRST_MAG34</strain>
    </source>
</reference>
<dbReference type="AlphaFoldDB" id="A0A6J4L5P3"/>
<feature type="compositionally biased region" description="Basic residues" evidence="1">
    <location>
        <begin position="18"/>
        <end position="34"/>
    </location>
</feature>
<feature type="region of interest" description="Disordered" evidence="1">
    <location>
        <begin position="102"/>
        <end position="226"/>
    </location>
</feature>
<protein>
    <submittedName>
        <fullName evidence="2">Leucyl/phenylalanyl-tRNA--protein transferase</fullName>
        <ecNumber evidence="2">2.3.2.6</ecNumber>
    </submittedName>
</protein>
<feature type="compositionally biased region" description="Low complexity" evidence="1">
    <location>
        <begin position="1"/>
        <end position="17"/>
    </location>
</feature>
<dbReference type="GO" id="GO:0008914">
    <property type="term" value="F:leucyl-tRNA--protein transferase activity"/>
    <property type="evidence" value="ECO:0007669"/>
    <property type="project" value="UniProtKB-EC"/>
</dbReference>
<feature type="compositionally biased region" description="Basic residues" evidence="1">
    <location>
        <begin position="139"/>
        <end position="153"/>
    </location>
</feature>